<dbReference type="EMBL" id="CP002665">
    <property type="protein sequence ID" value="AEI11058.1"/>
    <property type="molecule type" value="Genomic_DNA"/>
</dbReference>
<dbReference type="KEGG" id="cga:Celgi_0536"/>
<evidence type="ECO:0000313" key="3">
    <source>
        <dbReference type="Proteomes" id="UP000000485"/>
    </source>
</evidence>
<gene>
    <name evidence="2" type="ordered locus">Celgi_0536</name>
</gene>
<name>F8A643_CELGA</name>
<reference evidence="3" key="1">
    <citation type="submission" date="2011-04" db="EMBL/GenBank/DDBJ databases">
        <title>Complete sequence of Cellvibrio gilvus ATCC 13127.</title>
        <authorList>
            <person name="Lucas S."/>
            <person name="Han J."/>
            <person name="Lapidus A."/>
            <person name="Cheng J.-F."/>
            <person name="Goodwin L."/>
            <person name="Pitluck S."/>
            <person name="Peters L."/>
            <person name="Munk A."/>
            <person name="Detter J.C."/>
            <person name="Han C."/>
            <person name="Tapia R."/>
            <person name="Land M."/>
            <person name="Hauser L."/>
            <person name="Kyrpides N."/>
            <person name="Ivanova N."/>
            <person name="Ovchinnikova G."/>
            <person name="Pagani I."/>
            <person name="Mead D."/>
            <person name="Brumm P."/>
            <person name="Woyke T."/>
        </authorList>
    </citation>
    <scope>NUCLEOTIDE SEQUENCE [LARGE SCALE GENOMIC DNA]</scope>
    <source>
        <strain evidence="3">ATCC 13127 / NRRL B-14078</strain>
    </source>
</reference>
<sequence>MADWRSRFHATVASDVRLRDGLGWEFADMPSGDVVWTVFREDGGAFPVFSAARAQGVLPAPDDLEAMTAEAVSGLLSAAGIADPVGWISRNIVAGLLLASCEALTWEGEEWALESGDLDAGNSASAHDSRTRQVSRPP</sequence>
<dbReference type="AlphaFoldDB" id="F8A643"/>
<keyword evidence="3" id="KW-1185">Reference proteome</keyword>
<dbReference type="eggNOG" id="ENOG50344SY">
    <property type="taxonomic scope" value="Bacteria"/>
</dbReference>
<evidence type="ECO:0000313" key="2">
    <source>
        <dbReference type="EMBL" id="AEI11058.1"/>
    </source>
</evidence>
<dbReference type="HOGENOM" id="CLU_1851535_0_0_11"/>
<feature type="region of interest" description="Disordered" evidence="1">
    <location>
        <begin position="116"/>
        <end position="138"/>
    </location>
</feature>
<organism evidence="2 3">
    <name type="scientific">Cellulomonas gilvus (strain ATCC 13127 / NRRL B-14078)</name>
    <name type="common">Cellvibrio gilvus</name>
    <dbReference type="NCBI Taxonomy" id="593907"/>
    <lineage>
        <taxon>Bacteria</taxon>
        <taxon>Bacillati</taxon>
        <taxon>Actinomycetota</taxon>
        <taxon>Actinomycetes</taxon>
        <taxon>Micrococcales</taxon>
        <taxon>Cellulomonadaceae</taxon>
        <taxon>Cellulomonas</taxon>
    </lineage>
</organism>
<accession>F8A643</accession>
<protein>
    <submittedName>
        <fullName evidence="2">Uncharacterized protein</fullName>
    </submittedName>
</protein>
<evidence type="ECO:0000256" key="1">
    <source>
        <dbReference type="SAM" id="MobiDB-lite"/>
    </source>
</evidence>
<dbReference type="Proteomes" id="UP000000485">
    <property type="component" value="Chromosome"/>
</dbReference>
<proteinExistence type="predicted"/>